<name>A0A1G5BNJ1_9FLAO</name>
<evidence type="ECO:0000313" key="7">
    <source>
        <dbReference type="EMBL" id="SCX91574.1"/>
    </source>
</evidence>
<evidence type="ECO:0000256" key="2">
    <source>
        <dbReference type="ARBA" id="ARBA00022475"/>
    </source>
</evidence>
<keyword evidence="2" id="KW-1003">Cell membrane</keyword>
<dbReference type="InterPro" id="IPR044878">
    <property type="entry name" value="UbiA_sf"/>
</dbReference>
<keyword evidence="4 6" id="KW-1133">Transmembrane helix</keyword>
<feature type="transmembrane region" description="Helical" evidence="6">
    <location>
        <begin position="87"/>
        <end position="105"/>
    </location>
</feature>
<keyword evidence="8" id="KW-1185">Reference proteome</keyword>
<dbReference type="OrthoDB" id="9811562at2"/>
<dbReference type="NCBIfam" id="NF009512">
    <property type="entry name" value="PRK12872.1-1"/>
    <property type="match status" value="1"/>
</dbReference>
<protein>
    <submittedName>
        <fullName evidence="7">4-hydroxybenzoate polyprenyltransferase</fullName>
    </submittedName>
</protein>
<reference evidence="7 8" key="1">
    <citation type="submission" date="2016-10" db="EMBL/GenBank/DDBJ databases">
        <authorList>
            <person name="de Groot N.N."/>
        </authorList>
    </citation>
    <scope>NUCLEOTIDE SEQUENCE [LARGE SCALE GENOMIC DNA]</scope>
    <source>
        <strain evidence="7 8">CGMCC 1.7031</strain>
    </source>
</reference>
<dbReference type="AlphaFoldDB" id="A0A1G5BNJ1"/>
<dbReference type="GO" id="GO:0016765">
    <property type="term" value="F:transferase activity, transferring alkyl or aryl (other than methyl) groups"/>
    <property type="evidence" value="ECO:0007669"/>
    <property type="project" value="InterPro"/>
</dbReference>
<dbReference type="PANTHER" id="PTHR42723:SF1">
    <property type="entry name" value="CHLOROPHYLL SYNTHASE, CHLOROPLASTIC"/>
    <property type="match status" value="1"/>
</dbReference>
<organism evidence="7 8">
    <name type="scientific">Flavobacterium caeni</name>
    <dbReference type="NCBI Taxonomy" id="490189"/>
    <lineage>
        <taxon>Bacteria</taxon>
        <taxon>Pseudomonadati</taxon>
        <taxon>Bacteroidota</taxon>
        <taxon>Flavobacteriia</taxon>
        <taxon>Flavobacteriales</taxon>
        <taxon>Flavobacteriaceae</taxon>
        <taxon>Flavobacterium</taxon>
    </lineage>
</organism>
<dbReference type="Proteomes" id="UP000199354">
    <property type="component" value="Unassembled WGS sequence"/>
</dbReference>
<evidence type="ECO:0000256" key="6">
    <source>
        <dbReference type="SAM" id="Phobius"/>
    </source>
</evidence>
<dbReference type="STRING" id="490189.SAMN02927903_00427"/>
<feature type="transmembrane region" description="Helical" evidence="6">
    <location>
        <begin position="12"/>
        <end position="27"/>
    </location>
</feature>
<feature type="transmembrane region" description="Helical" evidence="6">
    <location>
        <begin position="39"/>
        <end position="58"/>
    </location>
</feature>
<dbReference type="Gene3D" id="1.10.357.140">
    <property type="entry name" value="UbiA prenyltransferase"/>
    <property type="match status" value="1"/>
</dbReference>
<feature type="transmembrane region" description="Helical" evidence="6">
    <location>
        <begin position="248"/>
        <end position="267"/>
    </location>
</feature>
<feature type="transmembrane region" description="Helical" evidence="6">
    <location>
        <begin position="211"/>
        <end position="236"/>
    </location>
</feature>
<dbReference type="EMBL" id="FMVF01000002">
    <property type="protein sequence ID" value="SCX91574.1"/>
    <property type="molecule type" value="Genomic_DNA"/>
</dbReference>
<dbReference type="Pfam" id="PF01040">
    <property type="entry name" value="UbiA"/>
    <property type="match status" value="1"/>
</dbReference>
<keyword evidence="3 6" id="KW-0812">Transmembrane</keyword>
<comment type="subcellular location">
    <subcellularLocation>
        <location evidence="1">Membrane</location>
        <topology evidence="1">Multi-pass membrane protein</topology>
    </subcellularLocation>
</comment>
<evidence type="ECO:0000256" key="5">
    <source>
        <dbReference type="ARBA" id="ARBA00023136"/>
    </source>
</evidence>
<feature type="transmembrane region" description="Helical" evidence="6">
    <location>
        <begin position="111"/>
        <end position="128"/>
    </location>
</feature>
<evidence type="ECO:0000256" key="1">
    <source>
        <dbReference type="ARBA" id="ARBA00004141"/>
    </source>
</evidence>
<gene>
    <name evidence="7" type="ORF">SAMN02927903_00427</name>
</gene>
<dbReference type="CDD" id="cd13961">
    <property type="entry name" value="PT_UbiA_DGGGPS"/>
    <property type="match status" value="1"/>
</dbReference>
<feature type="transmembrane region" description="Helical" evidence="6">
    <location>
        <begin position="279"/>
        <end position="304"/>
    </location>
</feature>
<feature type="transmembrane region" description="Helical" evidence="6">
    <location>
        <begin position="135"/>
        <end position="156"/>
    </location>
</feature>
<evidence type="ECO:0000256" key="3">
    <source>
        <dbReference type="ARBA" id="ARBA00022692"/>
    </source>
</evidence>
<accession>A0A1G5BNJ1</accession>
<dbReference type="PANTHER" id="PTHR42723">
    <property type="entry name" value="CHLOROPHYLL SYNTHASE"/>
    <property type="match status" value="1"/>
</dbReference>
<dbReference type="InterPro" id="IPR050475">
    <property type="entry name" value="Prenyltransferase_related"/>
</dbReference>
<sequence>MKYLQLIRYPNLLMLAVMQLIIRYGFLELQNIPLGLSDWQYALLVLSTVLIAAAGYVINDILDQPTDAENKPSRVIVGTKISEEHAYYLYVALNIVGVGIGFYLANAIERPGFGSAFILIATLLYFYANTLKQMAVVGNVVVALILAMSVLIVVAFDILPMMYDYNRAQMLTVSSVLLDYAVFAFIVNLLREMVKDLEDVNGDYNQGMKTLPIVLGVGRTARVVFVLSLVPIALLLHYLHTYLFANDLYLSVIYGLVLVVAPLIYFSMRMWSASKKKEFAHLSLVLKFVIFFGIVSMAVISYNISHHA</sequence>
<evidence type="ECO:0000313" key="8">
    <source>
        <dbReference type="Proteomes" id="UP000199354"/>
    </source>
</evidence>
<keyword evidence="5 6" id="KW-0472">Membrane</keyword>
<evidence type="ECO:0000256" key="4">
    <source>
        <dbReference type="ARBA" id="ARBA00022989"/>
    </source>
</evidence>
<dbReference type="RefSeq" id="WP_091140649.1">
    <property type="nucleotide sequence ID" value="NZ_FMVF01000002.1"/>
</dbReference>
<dbReference type="GO" id="GO:0016020">
    <property type="term" value="C:membrane"/>
    <property type="evidence" value="ECO:0007669"/>
    <property type="project" value="UniProtKB-SubCell"/>
</dbReference>
<proteinExistence type="predicted"/>
<feature type="transmembrane region" description="Helical" evidence="6">
    <location>
        <begin position="168"/>
        <end position="190"/>
    </location>
</feature>
<dbReference type="InterPro" id="IPR000537">
    <property type="entry name" value="UbiA_prenyltransferase"/>
</dbReference>
<keyword evidence="7" id="KW-0808">Transferase</keyword>
<dbReference type="Gene3D" id="1.20.120.1780">
    <property type="entry name" value="UbiA prenyltransferase"/>
    <property type="match status" value="1"/>
</dbReference>